<dbReference type="InterPro" id="IPR041616">
    <property type="entry name" value="PheRS_beta_core"/>
</dbReference>
<dbReference type="GO" id="GO:0004826">
    <property type="term" value="F:phenylalanine-tRNA ligase activity"/>
    <property type="evidence" value="ECO:0007669"/>
    <property type="project" value="UniProtKB-UniRule"/>
</dbReference>
<dbReference type="EC" id="6.1.1.20" evidence="15"/>
<evidence type="ECO:0000313" key="20">
    <source>
        <dbReference type="EMBL" id="RTR29487.1"/>
    </source>
</evidence>
<dbReference type="PROSITE" id="PS51483">
    <property type="entry name" value="B5"/>
    <property type="match status" value="1"/>
</dbReference>
<dbReference type="InterPro" id="IPR033714">
    <property type="entry name" value="tRNA_bind_bactPheRS"/>
</dbReference>
<evidence type="ECO:0000256" key="11">
    <source>
        <dbReference type="ARBA" id="ARBA00022884"/>
    </source>
</evidence>
<keyword evidence="12 15" id="KW-0648">Protein biosynthesis</keyword>
<dbReference type="RefSeq" id="WP_126351398.1">
    <property type="nucleotide sequence ID" value="NZ_CP086380.1"/>
</dbReference>
<name>A0A3S0KFN4_9DEIO</name>
<protein>
    <recommendedName>
        <fullName evidence="15">Phenylalanine--tRNA ligase beta subunit</fullName>
        <ecNumber evidence="15">6.1.1.20</ecNumber>
    </recommendedName>
    <alternativeName>
        <fullName evidence="15">Phenylalanyl-tRNA synthetase beta subunit</fullName>
        <shortName evidence="15">PheRS</shortName>
    </alternativeName>
</protein>
<feature type="binding site" evidence="15">
    <location>
        <position position="499"/>
    </location>
    <ligand>
        <name>Mg(2+)</name>
        <dbReference type="ChEBI" id="CHEBI:18420"/>
        <note>shared with alpha subunit</note>
    </ligand>
</feature>
<keyword evidence="10 15" id="KW-0460">Magnesium</keyword>
<dbReference type="CDD" id="cd02796">
    <property type="entry name" value="tRNA_bind_bactPheRS"/>
    <property type="match status" value="1"/>
</dbReference>
<dbReference type="InterPro" id="IPR045864">
    <property type="entry name" value="aa-tRNA-synth_II/BPL/LPL"/>
</dbReference>
<dbReference type="Pfam" id="PF03147">
    <property type="entry name" value="FDX-ACB"/>
    <property type="match status" value="1"/>
</dbReference>
<dbReference type="OrthoDB" id="9805455at2"/>
<evidence type="ECO:0000256" key="7">
    <source>
        <dbReference type="ARBA" id="ARBA00022723"/>
    </source>
</evidence>
<dbReference type="InterPro" id="IPR036690">
    <property type="entry name" value="Fdx_antiC-bd_sf"/>
</dbReference>
<dbReference type="SMART" id="SM00896">
    <property type="entry name" value="FDX-ACB"/>
    <property type="match status" value="1"/>
</dbReference>
<dbReference type="PROSITE" id="PS50886">
    <property type="entry name" value="TRBD"/>
    <property type="match status" value="1"/>
</dbReference>
<feature type="domain" description="B5" evidence="19">
    <location>
        <begin position="436"/>
        <end position="511"/>
    </location>
</feature>
<dbReference type="CDD" id="cd00769">
    <property type="entry name" value="PheRS_beta_core"/>
    <property type="match status" value="1"/>
</dbReference>
<dbReference type="GO" id="GO:0009328">
    <property type="term" value="C:phenylalanine-tRNA ligase complex"/>
    <property type="evidence" value="ECO:0007669"/>
    <property type="project" value="TreeGrafter"/>
</dbReference>
<dbReference type="Gene3D" id="2.40.50.140">
    <property type="entry name" value="Nucleic acid-binding proteins"/>
    <property type="match status" value="1"/>
</dbReference>
<sequence>MKIPYSWLKELLPDLPSVSELEPILAGMGLPLEGTEEVGTVPEGVVLVEVASTEPIEGTKLTKITFDAGPQHGTHTIASGAPNAVGLSAGTLLALVTPGTELGGMTYGVREMQGVESWGMAASEKELGIGENNAGVMLIAPGEAPAGTPLRDLWPADTVLDIEVTPNRADVLSALGLARDLAAFLGLELREPQKGPVAQGEGEIRVSLPPKGLVLERDTTGTYRDGCDHFVARTVSGVHNGPSPLWMQRRITLSGMRPRNLLVDASNYVMLELGQPTAIYDRAEVQEDALLVSFGLQQGEDVTDLLGQTHRVGQEDLLILDGRHRGIPSVAEAFASVGQPQQTDGVLGIAGVIGAEYGHVTAQTTDAVIESAHFDPVLVRRTASRLGLKTDAAYRFERGVDPLLPPRAADRLVGLLADAGATIYPGATVVGDPTPSLPGPIQTAGDQIRALLGMHIDTAEMRDILTRLGCQVSGEGEDLTVQPPSWRVDMHIWQDLAEEVARLHGYAELPETLPTLRPHDSNLGASQASERRDALRRTLSGLGFQEAVTYTFTSDAEAAQARSEAPGVRLQNPMTADRTALRTALYPSLLRAAGAYGKGERTLLFEIGRIFPAAGEQERLGLLMRGDLAARNHTDGVRGGYGVFRGLLEAFAAAQGASLEIQQLRGEEVPGALHPGIAGAVVWNGERIGWLGALHPEVAAEFGLKGDTFLAELHLPLPERTWTFADPSRAPAAWRDLAVIVPRGVSYGEIVAVLRQTGGELLESVEPFDVYTGEQVGEGQRSVAVRLTYRAAQTLTDADVDPVFQAQIEAVRAQGWAIRDK</sequence>
<dbReference type="PANTHER" id="PTHR10947:SF0">
    <property type="entry name" value="PHENYLALANINE--TRNA LIGASE BETA SUBUNIT"/>
    <property type="match status" value="1"/>
</dbReference>
<dbReference type="HAMAP" id="MF_00283">
    <property type="entry name" value="Phe_tRNA_synth_beta1"/>
    <property type="match status" value="1"/>
</dbReference>
<dbReference type="SUPFAM" id="SSF56037">
    <property type="entry name" value="PheT/TilS domain"/>
    <property type="match status" value="1"/>
</dbReference>
<dbReference type="SUPFAM" id="SSF50249">
    <property type="entry name" value="Nucleic acid-binding proteins"/>
    <property type="match status" value="1"/>
</dbReference>
<feature type="domain" description="TRNA-binding" evidence="17">
    <location>
        <begin position="39"/>
        <end position="151"/>
    </location>
</feature>
<feature type="binding site" evidence="15">
    <location>
        <position position="495"/>
    </location>
    <ligand>
        <name>Mg(2+)</name>
        <dbReference type="ChEBI" id="CHEBI:18420"/>
        <note>shared with alpha subunit</note>
    </ligand>
</feature>
<dbReference type="Gene3D" id="3.30.56.10">
    <property type="match status" value="2"/>
</dbReference>
<evidence type="ECO:0000259" key="19">
    <source>
        <dbReference type="PROSITE" id="PS51483"/>
    </source>
</evidence>
<keyword evidence="21" id="KW-1185">Reference proteome</keyword>
<dbReference type="SMART" id="SM00874">
    <property type="entry name" value="B5"/>
    <property type="match status" value="1"/>
</dbReference>
<dbReference type="Proteomes" id="UP000277766">
    <property type="component" value="Unassembled WGS sequence"/>
</dbReference>
<keyword evidence="6 15" id="KW-0436">Ligase</keyword>
<dbReference type="SMART" id="SM00873">
    <property type="entry name" value="B3_4"/>
    <property type="match status" value="1"/>
</dbReference>
<dbReference type="GO" id="GO:0000049">
    <property type="term" value="F:tRNA binding"/>
    <property type="evidence" value="ECO:0007669"/>
    <property type="project" value="UniProtKB-UniRule"/>
</dbReference>
<feature type="domain" description="FDX-ACB" evidence="18">
    <location>
        <begin position="728"/>
        <end position="819"/>
    </location>
</feature>
<evidence type="ECO:0000256" key="5">
    <source>
        <dbReference type="ARBA" id="ARBA00022555"/>
    </source>
</evidence>
<evidence type="ECO:0000256" key="4">
    <source>
        <dbReference type="ARBA" id="ARBA00022490"/>
    </source>
</evidence>
<evidence type="ECO:0000256" key="9">
    <source>
        <dbReference type="ARBA" id="ARBA00022840"/>
    </source>
</evidence>
<dbReference type="EMBL" id="RXPE01000004">
    <property type="protein sequence ID" value="RTR29487.1"/>
    <property type="molecule type" value="Genomic_DNA"/>
</dbReference>
<dbReference type="PROSITE" id="PS51447">
    <property type="entry name" value="FDX_ACB"/>
    <property type="match status" value="1"/>
</dbReference>
<keyword evidence="4 15" id="KW-0963">Cytoplasm</keyword>
<dbReference type="SUPFAM" id="SSF46955">
    <property type="entry name" value="Putative DNA-binding domain"/>
    <property type="match status" value="1"/>
</dbReference>
<dbReference type="InterPro" id="IPR045060">
    <property type="entry name" value="Phe-tRNA-ligase_IIc_bsu"/>
</dbReference>
<comment type="caution">
    <text evidence="20">The sequence shown here is derived from an EMBL/GenBank/DDBJ whole genome shotgun (WGS) entry which is preliminary data.</text>
</comment>
<dbReference type="Pfam" id="PF17759">
    <property type="entry name" value="tRNA_synthFbeta"/>
    <property type="match status" value="1"/>
</dbReference>
<gene>
    <name evidence="15" type="primary">pheT</name>
    <name evidence="20" type="ORF">EJ104_03635</name>
</gene>
<keyword evidence="5 16" id="KW-0820">tRNA-binding</keyword>
<evidence type="ECO:0000256" key="10">
    <source>
        <dbReference type="ARBA" id="ARBA00022842"/>
    </source>
</evidence>
<dbReference type="InterPro" id="IPR005146">
    <property type="entry name" value="B3/B4_tRNA-bd"/>
</dbReference>
<dbReference type="InterPro" id="IPR005121">
    <property type="entry name" value="Fdx_antiC-bd"/>
</dbReference>
<feature type="binding site" evidence="15">
    <location>
        <position position="489"/>
    </location>
    <ligand>
        <name>Mg(2+)</name>
        <dbReference type="ChEBI" id="CHEBI:18420"/>
        <note>shared with alpha subunit</note>
    </ligand>
</feature>
<evidence type="ECO:0000256" key="15">
    <source>
        <dbReference type="HAMAP-Rule" id="MF_00283"/>
    </source>
</evidence>
<evidence type="ECO:0000256" key="13">
    <source>
        <dbReference type="ARBA" id="ARBA00023146"/>
    </source>
</evidence>
<dbReference type="PANTHER" id="PTHR10947">
    <property type="entry name" value="PHENYLALANYL-TRNA SYNTHETASE BETA CHAIN AND LEUCINE-RICH REPEAT-CONTAINING PROTEIN 47"/>
    <property type="match status" value="1"/>
</dbReference>
<dbReference type="InterPro" id="IPR009061">
    <property type="entry name" value="DNA-bd_dom_put_sf"/>
</dbReference>
<dbReference type="FunFam" id="3.30.56.10:FF:000002">
    <property type="entry name" value="Phenylalanine--tRNA ligase beta subunit"/>
    <property type="match status" value="1"/>
</dbReference>
<keyword evidence="9 15" id="KW-0067">ATP-binding</keyword>
<keyword evidence="7 15" id="KW-0479">Metal-binding</keyword>
<dbReference type="InterPro" id="IPR004532">
    <property type="entry name" value="Phe-tRNA-ligase_IIc_bsu_bact"/>
</dbReference>
<comment type="subunit">
    <text evidence="3 15">Tetramer of two alpha and two beta subunits.</text>
</comment>
<accession>A0A3S0KFN4</accession>
<evidence type="ECO:0000256" key="12">
    <source>
        <dbReference type="ARBA" id="ARBA00022917"/>
    </source>
</evidence>
<dbReference type="InterPro" id="IPR005147">
    <property type="entry name" value="tRNA_synthase_B5-dom"/>
</dbReference>
<organism evidence="20 21">
    <name type="scientific">Deinococcus radiophilus</name>
    <dbReference type="NCBI Taxonomy" id="32062"/>
    <lineage>
        <taxon>Bacteria</taxon>
        <taxon>Thermotogati</taxon>
        <taxon>Deinococcota</taxon>
        <taxon>Deinococci</taxon>
        <taxon>Deinococcales</taxon>
        <taxon>Deinococcaceae</taxon>
        <taxon>Deinococcus</taxon>
    </lineage>
</organism>
<dbReference type="SUPFAM" id="SSF55681">
    <property type="entry name" value="Class II aaRS and biotin synthetases"/>
    <property type="match status" value="1"/>
</dbReference>
<keyword evidence="13 15" id="KW-0030">Aminoacyl-tRNA synthetase</keyword>
<comment type="catalytic activity">
    <reaction evidence="14 15">
        <text>tRNA(Phe) + L-phenylalanine + ATP = L-phenylalanyl-tRNA(Phe) + AMP + diphosphate + H(+)</text>
        <dbReference type="Rhea" id="RHEA:19413"/>
        <dbReference type="Rhea" id="RHEA-COMP:9668"/>
        <dbReference type="Rhea" id="RHEA-COMP:9699"/>
        <dbReference type="ChEBI" id="CHEBI:15378"/>
        <dbReference type="ChEBI" id="CHEBI:30616"/>
        <dbReference type="ChEBI" id="CHEBI:33019"/>
        <dbReference type="ChEBI" id="CHEBI:58095"/>
        <dbReference type="ChEBI" id="CHEBI:78442"/>
        <dbReference type="ChEBI" id="CHEBI:78531"/>
        <dbReference type="ChEBI" id="CHEBI:456215"/>
        <dbReference type="EC" id="6.1.1.20"/>
    </reaction>
</comment>
<evidence type="ECO:0000259" key="18">
    <source>
        <dbReference type="PROSITE" id="PS51447"/>
    </source>
</evidence>
<comment type="similarity">
    <text evidence="2 15">Belongs to the phenylalanyl-tRNA synthetase beta subunit family. Type 1 subfamily.</text>
</comment>
<evidence type="ECO:0000256" key="6">
    <source>
        <dbReference type="ARBA" id="ARBA00022598"/>
    </source>
</evidence>
<dbReference type="SUPFAM" id="SSF54991">
    <property type="entry name" value="Anticodon-binding domain of PheRS"/>
    <property type="match status" value="1"/>
</dbReference>
<evidence type="ECO:0000256" key="8">
    <source>
        <dbReference type="ARBA" id="ARBA00022741"/>
    </source>
</evidence>
<proteinExistence type="inferred from homology"/>
<evidence type="ECO:0000259" key="17">
    <source>
        <dbReference type="PROSITE" id="PS50886"/>
    </source>
</evidence>
<keyword evidence="8 15" id="KW-0547">Nucleotide-binding</keyword>
<dbReference type="Pfam" id="PF03483">
    <property type="entry name" value="B3_4"/>
    <property type="match status" value="1"/>
</dbReference>
<dbReference type="Pfam" id="PF03484">
    <property type="entry name" value="B5"/>
    <property type="match status" value="1"/>
</dbReference>
<evidence type="ECO:0000256" key="3">
    <source>
        <dbReference type="ARBA" id="ARBA00011209"/>
    </source>
</evidence>
<dbReference type="GO" id="GO:0000287">
    <property type="term" value="F:magnesium ion binding"/>
    <property type="evidence" value="ECO:0007669"/>
    <property type="project" value="UniProtKB-UniRule"/>
</dbReference>
<dbReference type="Gene3D" id="3.50.40.10">
    <property type="entry name" value="Phenylalanyl-trna Synthetase, Chain B, domain 3"/>
    <property type="match status" value="1"/>
</dbReference>
<dbReference type="Gene3D" id="3.30.70.380">
    <property type="entry name" value="Ferrodoxin-fold anticodon-binding domain"/>
    <property type="match status" value="1"/>
</dbReference>
<dbReference type="GO" id="GO:0006432">
    <property type="term" value="P:phenylalanyl-tRNA aminoacylation"/>
    <property type="evidence" value="ECO:0007669"/>
    <property type="project" value="UniProtKB-UniRule"/>
</dbReference>
<comment type="cofactor">
    <cofactor evidence="15">
        <name>Mg(2+)</name>
        <dbReference type="ChEBI" id="CHEBI:18420"/>
    </cofactor>
    <text evidence="15">Binds 2 magnesium ions per tetramer.</text>
</comment>
<keyword evidence="11 16" id="KW-0694">RNA-binding</keyword>
<reference evidence="20 21" key="1">
    <citation type="submission" date="2018-12" db="EMBL/GenBank/DDBJ databases">
        <title>Deinococcus radiophilus ATCC 27603 genome sequencing and assembly.</title>
        <authorList>
            <person name="Maclea K.S."/>
            <person name="Maynard C.R."/>
        </authorList>
    </citation>
    <scope>NUCLEOTIDE SEQUENCE [LARGE SCALE GENOMIC DNA]</scope>
    <source>
        <strain evidence="20 21">ATCC 27603</strain>
    </source>
</reference>
<dbReference type="InterPro" id="IPR002547">
    <property type="entry name" value="tRNA-bd_dom"/>
</dbReference>
<dbReference type="InterPro" id="IPR012340">
    <property type="entry name" value="NA-bd_OB-fold"/>
</dbReference>
<evidence type="ECO:0000313" key="21">
    <source>
        <dbReference type="Proteomes" id="UP000277766"/>
    </source>
</evidence>
<dbReference type="Gene3D" id="3.30.930.10">
    <property type="entry name" value="Bira Bifunctional Protein, Domain 2"/>
    <property type="match status" value="1"/>
</dbReference>
<evidence type="ECO:0000256" key="2">
    <source>
        <dbReference type="ARBA" id="ARBA00008653"/>
    </source>
</evidence>
<dbReference type="AlphaFoldDB" id="A0A3S0KFN4"/>
<evidence type="ECO:0000256" key="1">
    <source>
        <dbReference type="ARBA" id="ARBA00004496"/>
    </source>
</evidence>
<evidence type="ECO:0000256" key="14">
    <source>
        <dbReference type="ARBA" id="ARBA00049255"/>
    </source>
</evidence>
<feature type="binding site" evidence="15">
    <location>
        <position position="498"/>
    </location>
    <ligand>
        <name>Mg(2+)</name>
        <dbReference type="ChEBI" id="CHEBI:18420"/>
        <note>shared with alpha subunit</note>
    </ligand>
</feature>
<evidence type="ECO:0000256" key="16">
    <source>
        <dbReference type="PROSITE-ProRule" id="PRU00209"/>
    </source>
</evidence>
<comment type="subcellular location">
    <subcellularLocation>
        <location evidence="1 15">Cytoplasm</location>
    </subcellularLocation>
</comment>
<dbReference type="InterPro" id="IPR020825">
    <property type="entry name" value="Phe-tRNA_synthase-like_B3/B4"/>
</dbReference>
<dbReference type="GO" id="GO:0005524">
    <property type="term" value="F:ATP binding"/>
    <property type="evidence" value="ECO:0007669"/>
    <property type="project" value="UniProtKB-UniRule"/>
</dbReference>